<evidence type="ECO:0000313" key="1">
    <source>
        <dbReference type="EMBL" id="CAI9780433.1"/>
    </source>
</evidence>
<evidence type="ECO:0000313" key="2">
    <source>
        <dbReference type="Proteomes" id="UP000834106"/>
    </source>
</evidence>
<dbReference type="AlphaFoldDB" id="A0AAD2E8R4"/>
<dbReference type="EMBL" id="OU503052">
    <property type="protein sequence ID" value="CAI9780433.1"/>
    <property type="molecule type" value="Genomic_DNA"/>
</dbReference>
<protein>
    <submittedName>
        <fullName evidence="1">Uncharacterized protein</fullName>
    </submittedName>
</protein>
<dbReference type="PANTHER" id="PTHR31198">
    <property type="entry name" value="COILED-COIL DOMAIN-CONTAINING PROTEIN 84"/>
    <property type="match status" value="1"/>
</dbReference>
<proteinExistence type="predicted"/>
<name>A0AAD2E8R4_9LAMI</name>
<dbReference type="Proteomes" id="UP000834106">
    <property type="component" value="Chromosome 17"/>
</dbReference>
<sequence length="108" mass="12490">MRFDNIPYPVFQNLTQITFSPREAAEGNVHTGAPPPWFDATEVDQLDVTQNGLELLGVWQSGTRKESRKEFYMENKTSLKVETQSENPVSLQPYVSKRMVRFPFHMLL</sequence>
<accession>A0AAD2E8R4</accession>
<gene>
    <name evidence="1" type="ORF">FPE_LOCUS27863</name>
</gene>
<reference evidence="1" key="1">
    <citation type="submission" date="2023-05" db="EMBL/GenBank/DDBJ databases">
        <authorList>
            <person name="Huff M."/>
        </authorList>
    </citation>
    <scope>NUCLEOTIDE SEQUENCE</scope>
</reference>
<organism evidence="1 2">
    <name type="scientific">Fraxinus pennsylvanica</name>
    <dbReference type="NCBI Taxonomy" id="56036"/>
    <lineage>
        <taxon>Eukaryota</taxon>
        <taxon>Viridiplantae</taxon>
        <taxon>Streptophyta</taxon>
        <taxon>Embryophyta</taxon>
        <taxon>Tracheophyta</taxon>
        <taxon>Spermatophyta</taxon>
        <taxon>Magnoliopsida</taxon>
        <taxon>eudicotyledons</taxon>
        <taxon>Gunneridae</taxon>
        <taxon>Pentapetalae</taxon>
        <taxon>asterids</taxon>
        <taxon>lamiids</taxon>
        <taxon>Lamiales</taxon>
        <taxon>Oleaceae</taxon>
        <taxon>Oleeae</taxon>
        <taxon>Fraxinus</taxon>
    </lineage>
</organism>
<dbReference type="Pfam" id="PF14968">
    <property type="entry name" value="CCDC84"/>
    <property type="match status" value="1"/>
</dbReference>
<dbReference type="InterPro" id="IPR028015">
    <property type="entry name" value="CCDC84-like"/>
</dbReference>
<keyword evidence="2" id="KW-1185">Reference proteome</keyword>
<dbReference type="PANTHER" id="PTHR31198:SF1">
    <property type="entry name" value="CENTROSOMAL AT-AC SPLICING FACTOR"/>
    <property type="match status" value="1"/>
</dbReference>